<dbReference type="AlphaFoldDB" id="A0A7S4LN80"/>
<evidence type="ECO:0000256" key="1">
    <source>
        <dbReference type="ARBA" id="ARBA00007228"/>
    </source>
</evidence>
<evidence type="ECO:0000256" key="2">
    <source>
        <dbReference type="ARBA" id="ARBA00022603"/>
    </source>
</evidence>
<protein>
    <recommendedName>
        <fullName evidence="6">tRNA/rRNA methyltransferase SpoU type domain-containing protein</fullName>
    </recommendedName>
</protein>
<dbReference type="InterPro" id="IPR029028">
    <property type="entry name" value="Alpha/beta_knot_MTases"/>
</dbReference>
<dbReference type="EMBL" id="HBJA01149442">
    <property type="protein sequence ID" value="CAE0840563.1"/>
    <property type="molecule type" value="Transcribed_RNA"/>
</dbReference>
<keyword evidence="2" id="KW-0489">Methyltransferase</keyword>
<dbReference type="SUPFAM" id="SSF75217">
    <property type="entry name" value="alpha/beta knot"/>
    <property type="match status" value="1"/>
</dbReference>
<accession>A0A7S4LN80</accession>
<dbReference type="InterPro" id="IPR029026">
    <property type="entry name" value="tRNA_m1G_MTases_N"/>
</dbReference>
<evidence type="ECO:0000256" key="4">
    <source>
        <dbReference type="ARBA" id="ARBA00022691"/>
    </source>
</evidence>
<name>A0A7S4LN80_9EUGL</name>
<gene>
    <name evidence="7" type="ORF">EGYM00163_LOCUS51393</name>
</gene>
<dbReference type="GO" id="GO:0003723">
    <property type="term" value="F:RNA binding"/>
    <property type="evidence" value="ECO:0007669"/>
    <property type="project" value="InterPro"/>
</dbReference>
<proteinExistence type="inferred from homology"/>
<keyword evidence="3" id="KW-0808">Transferase</keyword>
<dbReference type="InterPro" id="IPR004384">
    <property type="entry name" value="RNA_MeTrfase_TrmJ/LasT"/>
</dbReference>
<sequence length="365" mass="39085">MEGLGHVRIVLVEPQGPWNVGMIARVMKNFGILQLCVVNSQCDILGDEAEKMSCHALDVLQNARQVCTLSEAVQDCKRVVATTHKCTSATPDLQGPSEALPWLVGDPGAPAALIFGAENRGLTNVELSTAQRFLCVPSSPAYPVLNLAQAVAVCCYDMFRVAGAAAECGDQEPVLKKRRIEPAAVAVPQPDTGLSSADNKTRTTSSRGAVLHAAGDTAASGDAPNIGHLTIGTAASAKGTAEQVTCAELEHFYSHLERVLWRVQFFKPDRKSKGDKERLQQWTQKRMIPFKRMFQALPATDVSKLRGVLSSVELALERGDAASPTSDPQCQSSARPPSFSVGPDREASPSSEDEAAAEMRSWGGY</sequence>
<dbReference type="PANTHER" id="PTHR42786">
    <property type="entry name" value="TRNA/RRNA METHYLTRANSFERASE"/>
    <property type="match status" value="1"/>
</dbReference>
<feature type="region of interest" description="Disordered" evidence="5">
    <location>
        <begin position="187"/>
        <end position="206"/>
    </location>
</feature>
<dbReference type="GO" id="GO:0002128">
    <property type="term" value="P:tRNA nucleoside ribose methylation"/>
    <property type="evidence" value="ECO:0007669"/>
    <property type="project" value="TreeGrafter"/>
</dbReference>
<dbReference type="CDD" id="cd18093">
    <property type="entry name" value="SpoU-like_TrmJ"/>
    <property type="match status" value="1"/>
</dbReference>
<dbReference type="Gene3D" id="3.40.1280.10">
    <property type="match status" value="1"/>
</dbReference>
<evidence type="ECO:0000256" key="5">
    <source>
        <dbReference type="SAM" id="MobiDB-lite"/>
    </source>
</evidence>
<dbReference type="Pfam" id="PF00588">
    <property type="entry name" value="SpoU_methylase"/>
    <property type="match status" value="1"/>
</dbReference>
<evidence type="ECO:0000313" key="7">
    <source>
        <dbReference type="EMBL" id="CAE0840563.1"/>
    </source>
</evidence>
<reference evidence="7" key="1">
    <citation type="submission" date="2021-01" db="EMBL/GenBank/DDBJ databases">
        <authorList>
            <person name="Corre E."/>
            <person name="Pelletier E."/>
            <person name="Niang G."/>
            <person name="Scheremetjew M."/>
            <person name="Finn R."/>
            <person name="Kale V."/>
            <person name="Holt S."/>
            <person name="Cochrane G."/>
            <person name="Meng A."/>
            <person name="Brown T."/>
            <person name="Cohen L."/>
        </authorList>
    </citation>
    <scope>NUCLEOTIDE SEQUENCE</scope>
    <source>
        <strain evidence="7">CCMP1594</strain>
    </source>
</reference>
<dbReference type="GO" id="GO:0008173">
    <property type="term" value="F:RNA methyltransferase activity"/>
    <property type="evidence" value="ECO:0007669"/>
    <property type="project" value="InterPro"/>
</dbReference>
<evidence type="ECO:0000256" key="3">
    <source>
        <dbReference type="ARBA" id="ARBA00022679"/>
    </source>
</evidence>
<feature type="compositionally biased region" description="Polar residues" evidence="5">
    <location>
        <begin position="192"/>
        <end position="206"/>
    </location>
</feature>
<feature type="domain" description="tRNA/rRNA methyltransferase SpoU type" evidence="6">
    <location>
        <begin position="7"/>
        <end position="156"/>
    </location>
</feature>
<feature type="region of interest" description="Disordered" evidence="5">
    <location>
        <begin position="319"/>
        <end position="365"/>
    </location>
</feature>
<dbReference type="PANTHER" id="PTHR42786:SF2">
    <property type="entry name" value="TRNA (CYTIDINE_URIDINE-2'-O-)-METHYLTRANSFERASE TRMJ"/>
    <property type="match status" value="1"/>
</dbReference>
<keyword evidence="4" id="KW-0949">S-adenosyl-L-methionine</keyword>
<dbReference type="Gene3D" id="1.10.8.590">
    <property type="match status" value="1"/>
</dbReference>
<feature type="compositionally biased region" description="Polar residues" evidence="5">
    <location>
        <begin position="323"/>
        <end position="335"/>
    </location>
</feature>
<organism evidence="7">
    <name type="scientific">Eutreptiella gymnastica</name>
    <dbReference type="NCBI Taxonomy" id="73025"/>
    <lineage>
        <taxon>Eukaryota</taxon>
        <taxon>Discoba</taxon>
        <taxon>Euglenozoa</taxon>
        <taxon>Euglenida</taxon>
        <taxon>Spirocuta</taxon>
        <taxon>Euglenophyceae</taxon>
        <taxon>Eutreptiales</taxon>
        <taxon>Eutreptiaceae</taxon>
        <taxon>Eutreptiella</taxon>
    </lineage>
</organism>
<dbReference type="GO" id="GO:0005829">
    <property type="term" value="C:cytosol"/>
    <property type="evidence" value="ECO:0007669"/>
    <property type="project" value="TreeGrafter"/>
</dbReference>
<dbReference type="InterPro" id="IPR001537">
    <property type="entry name" value="SpoU_MeTrfase"/>
</dbReference>
<comment type="similarity">
    <text evidence="1">Belongs to the class IV-like SAM-binding methyltransferase superfamily. RNA methyltransferase TrmH family.</text>
</comment>
<evidence type="ECO:0000259" key="6">
    <source>
        <dbReference type="Pfam" id="PF00588"/>
    </source>
</evidence>